<organism evidence="6 7">
    <name type="scientific">Heterodera trifolii</name>
    <dbReference type="NCBI Taxonomy" id="157864"/>
    <lineage>
        <taxon>Eukaryota</taxon>
        <taxon>Metazoa</taxon>
        <taxon>Ecdysozoa</taxon>
        <taxon>Nematoda</taxon>
        <taxon>Chromadorea</taxon>
        <taxon>Rhabditida</taxon>
        <taxon>Tylenchina</taxon>
        <taxon>Tylenchomorpha</taxon>
        <taxon>Tylenchoidea</taxon>
        <taxon>Heteroderidae</taxon>
        <taxon>Heteroderinae</taxon>
        <taxon>Heterodera</taxon>
    </lineage>
</organism>
<evidence type="ECO:0000256" key="3">
    <source>
        <dbReference type="ARBA" id="ARBA00022989"/>
    </source>
</evidence>
<dbReference type="Proteomes" id="UP001620626">
    <property type="component" value="Unassembled WGS sequence"/>
</dbReference>
<reference evidence="6 7" key="1">
    <citation type="submission" date="2024-10" db="EMBL/GenBank/DDBJ databases">
        <authorList>
            <person name="Kim D."/>
        </authorList>
    </citation>
    <scope>NUCLEOTIDE SEQUENCE [LARGE SCALE GENOMIC DNA]</scope>
    <source>
        <strain evidence="6">BH-2024</strain>
    </source>
</reference>
<proteinExistence type="predicted"/>
<evidence type="ECO:0000256" key="1">
    <source>
        <dbReference type="ARBA" id="ARBA00004141"/>
    </source>
</evidence>
<evidence type="ECO:0000313" key="7">
    <source>
        <dbReference type="Proteomes" id="UP001620626"/>
    </source>
</evidence>
<evidence type="ECO:0000256" key="2">
    <source>
        <dbReference type="ARBA" id="ARBA00022692"/>
    </source>
</evidence>
<keyword evidence="3 5" id="KW-1133">Transmembrane helix</keyword>
<dbReference type="EMBL" id="JBICBT010000525">
    <property type="protein sequence ID" value="KAL3111012.1"/>
    <property type="molecule type" value="Genomic_DNA"/>
</dbReference>
<evidence type="ECO:0000256" key="4">
    <source>
        <dbReference type="ARBA" id="ARBA00023136"/>
    </source>
</evidence>
<comment type="caution">
    <text evidence="6">The sequence shown here is derived from an EMBL/GenBank/DDBJ whole genome shotgun (WGS) entry which is preliminary data.</text>
</comment>
<protein>
    <submittedName>
        <fullName evidence="6">Uncharacterized protein</fullName>
    </submittedName>
</protein>
<evidence type="ECO:0000313" key="6">
    <source>
        <dbReference type="EMBL" id="KAL3111012.1"/>
    </source>
</evidence>
<feature type="transmembrane region" description="Helical" evidence="5">
    <location>
        <begin position="37"/>
        <end position="63"/>
    </location>
</feature>
<dbReference type="GO" id="GO:0016020">
    <property type="term" value="C:membrane"/>
    <property type="evidence" value="ECO:0007669"/>
    <property type="project" value="UniProtKB-SubCell"/>
</dbReference>
<gene>
    <name evidence="6" type="ORF">niasHT_012014</name>
</gene>
<keyword evidence="7" id="KW-1185">Reference proteome</keyword>
<dbReference type="Pfam" id="PF10292">
    <property type="entry name" value="7TM_GPCR_Srab"/>
    <property type="match status" value="1"/>
</dbReference>
<accession>A0ABD2L7X3</accession>
<dbReference type="AlphaFoldDB" id="A0ABD2L7X3"/>
<evidence type="ECO:0000256" key="5">
    <source>
        <dbReference type="SAM" id="Phobius"/>
    </source>
</evidence>
<keyword evidence="4 5" id="KW-0472">Membrane</keyword>
<dbReference type="InterPro" id="IPR019408">
    <property type="entry name" value="7TM_GPCR_serpentine_rcpt_Srab"/>
</dbReference>
<comment type="subcellular location">
    <subcellularLocation>
        <location evidence="1">Membrane</location>
        <topology evidence="1">Multi-pass membrane protein</topology>
    </subcellularLocation>
</comment>
<keyword evidence="2 5" id="KW-0812">Transmembrane</keyword>
<feature type="transmembrane region" description="Helical" evidence="5">
    <location>
        <begin position="6"/>
        <end position="25"/>
    </location>
</feature>
<name>A0ABD2L7X3_9BILA</name>
<sequence length="138" mass="15752">MTNLKSILISHSVALMVYFFGRAGIIAEKFISKDQFAATNVVLQILMAFVGTFRRLFGHVLIIERFIATTRTESYESVSKDNGILSAVIELTIVTHHPLLKRRFLMLLKIIFRLKRNQIGEGQPKYSSVGYCSKKRNE</sequence>